<keyword evidence="7" id="KW-0256">Endoplasmic reticulum</keyword>
<sequence>MHTGNPWKIFRFIAKKTAYGQSLRKEKSDNAVIPSKYSTELDSDGLCDSLPTQQLSQPELRERLDNAPMPRVGLLGRTRSSCGSLPARDVPRSRISVTLYRDKERAPRAASPPLSVSRQGGTGSGSRTRREAARAPRKRRRSFPEAPPRAAILAGAVREPRPPLPAPPAPPPSRPGRPLPACLPPSAAGRRDRPGPGGRGEMSNNSNKRAPTTATQRLKQDYLRIKKDPVPYICAEPLPSNILEWHYVVRGPELTPYEGGYYHGKLIFPREFPFKPPSIYMITPNGRFKCNTRLCLSITDFHPDTWNPAWSVSTILTGLLSFMVEKGPTLGSIETSEFTKRQLAAQSLAFNLKDKVFCELFPEVVEEIKQKQKAQEELSSRPPSLPLPDVVPDGDAHFGQNGHPLLNGHVPLAPAHPAGLQQPHRNHGLLGGALANLFVIVGFAAFAYTVKFQGHGSSLAPGMSRGVGTAAL</sequence>
<feature type="region of interest" description="Disordered" evidence="13">
    <location>
        <begin position="23"/>
        <end position="216"/>
    </location>
</feature>
<dbReference type="InterPro" id="IPR050113">
    <property type="entry name" value="Ub_conjugating_enzyme"/>
</dbReference>
<dbReference type="GO" id="GO:0005789">
    <property type="term" value="C:endoplasmic reticulum membrane"/>
    <property type="evidence" value="ECO:0007669"/>
    <property type="project" value="UniProtKB-SubCell"/>
</dbReference>
<feature type="transmembrane region" description="Helical" evidence="14">
    <location>
        <begin position="429"/>
        <end position="450"/>
    </location>
</feature>
<evidence type="ECO:0000313" key="17">
    <source>
        <dbReference type="Proteomes" id="UP000694553"/>
    </source>
</evidence>
<keyword evidence="17" id="KW-1185">Reference proteome</keyword>
<protein>
    <recommendedName>
        <fullName evidence="12">Ubiquitin-conjugating enzyme E2 J2</fullName>
        <ecNumber evidence="2">2.3.2.23</ecNumber>
    </recommendedName>
</protein>
<feature type="domain" description="UBC core" evidence="15">
    <location>
        <begin position="213"/>
        <end position="363"/>
    </location>
</feature>
<evidence type="ECO:0000256" key="3">
    <source>
        <dbReference type="ARBA" id="ARBA00022679"/>
    </source>
</evidence>
<keyword evidence="3" id="KW-0808">Transferase</keyword>
<gene>
    <name evidence="16" type="primary">UBE2J2</name>
</gene>
<accession>A0A8U7NDP3</accession>
<reference evidence="16" key="3">
    <citation type="submission" date="2025-09" db="UniProtKB">
        <authorList>
            <consortium name="Ensembl"/>
        </authorList>
    </citation>
    <scope>IDENTIFICATION</scope>
</reference>
<dbReference type="Gene3D" id="3.10.110.10">
    <property type="entry name" value="Ubiquitin Conjugating Enzyme"/>
    <property type="match status" value="1"/>
</dbReference>
<dbReference type="AlphaFoldDB" id="A0A8C3E2H4"/>
<dbReference type="InterPro" id="IPR016135">
    <property type="entry name" value="UBQ-conjugating_enzyme/RWD"/>
</dbReference>
<evidence type="ECO:0000256" key="14">
    <source>
        <dbReference type="SAM" id="Phobius"/>
    </source>
</evidence>
<evidence type="ECO:0000256" key="4">
    <source>
        <dbReference type="ARBA" id="ARBA00022692"/>
    </source>
</evidence>
<evidence type="ECO:0000256" key="8">
    <source>
        <dbReference type="ARBA" id="ARBA00022840"/>
    </source>
</evidence>
<keyword evidence="4 14" id="KW-0812">Transmembrane</keyword>
<evidence type="ECO:0000256" key="7">
    <source>
        <dbReference type="ARBA" id="ARBA00022824"/>
    </source>
</evidence>
<comment type="subcellular location">
    <subcellularLocation>
        <location evidence="1">Endoplasmic reticulum membrane</location>
    </subcellularLocation>
</comment>
<evidence type="ECO:0000256" key="2">
    <source>
        <dbReference type="ARBA" id="ARBA00012486"/>
    </source>
</evidence>
<keyword evidence="8" id="KW-0067">ATP-binding</keyword>
<feature type="compositionally biased region" description="Pro residues" evidence="13">
    <location>
        <begin position="162"/>
        <end position="183"/>
    </location>
</feature>
<dbReference type="PROSITE" id="PS50127">
    <property type="entry name" value="UBC_2"/>
    <property type="match status" value="1"/>
</dbReference>
<dbReference type="InterPro" id="IPR000608">
    <property type="entry name" value="UBC"/>
</dbReference>
<feature type="compositionally biased region" description="Polar residues" evidence="13">
    <location>
        <begin position="202"/>
        <end position="216"/>
    </location>
</feature>
<dbReference type="GO" id="GO:0061631">
    <property type="term" value="F:ubiquitin conjugating enzyme activity"/>
    <property type="evidence" value="ECO:0007669"/>
    <property type="project" value="UniProtKB-EC"/>
</dbReference>
<dbReference type="EC" id="2.3.2.23" evidence="2"/>
<dbReference type="Pfam" id="PF00179">
    <property type="entry name" value="UQ_con"/>
    <property type="match status" value="1"/>
</dbReference>
<accession>A0A8C3E2H4</accession>
<organism evidence="16 17">
    <name type="scientific">Corvus moneduloides</name>
    <name type="common">New Caledonian crow</name>
    <dbReference type="NCBI Taxonomy" id="1196302"/>
    <lineage>
        <taxon>Eukaryota</taxon>
        <taxon>Metazoa</taxon>
        <taxon>Chordata</taxon>
        <taxon>Craniata</taxon>
        <taxon>Vertebrata</taxon>
        <taxon>Euteleostomi</taxon>
        <taxon>Archelosauria</taxon>
        <taxon>Archosauria</taxon>
        <taxon>Dinosauria</taxon>
        <taxon>Saurischia</taxon>
        <taxon>Theropoda</taxon>
        <taxon>Coelurosauria</taxon>
        <taxon>Aves</taxon>
        <taxon>Neognathae</taxon>
        <taxon>Neoaves</taxon>
        <taxon>Telluraves</taxon>
        <taxon>Australaves</taxon>
        <taxon>Passeriformes</taxon>
        <taxon>Corvoidea</taxon>
        <taxon>Corvidae</taxon>
        <taxon>Corvus</taxon>
    </lineage>
</organism>
<keyword evidence="5" id="KW-0547">Nucleotide-binding</keyword>
<dbReference type="GO" id="GO:0005524">
    <property type="term" value="F:ATP binding"/>
    <property type="evidence" value="ECO:0007669"/>
    <property type="project" value="UniProtKB-KW"/>
</dbReference>
<evidence type="ECO:0000256" key="12">
    <source>
        <dbReference type="ARBA" id="ARBA00073320"/>
    </source>
</evidence>
<evidence type="ECO:0000256" key="11">
    <source>
        <dbReference type="ARBA" id="ARBA00054775"/>
    </source>
</evidence>
<evidence type="ECO:0000313" key="16">
    <source>
        <dbReference type="Ensembl" id="ENSCMUP00000015160.2"/>
    </source>
</evidence>
<comment type="function">
    <text evidence="11">Catalyzes the covalent attachment of ubiquitin to other proteins. Seems to function in the selective degradation of misfolded membrane proteins from the endoplasmic reticulum (ERAD). In cooperation with the GATOR2 complex, catalyzes 'Lys-6'-linked ubiquitination of NPRL2.</text>
</comment>
<proteinExistence type="predicted"/>
<evidence type="ECO:0000256" key="1">
    <source>
        <dbReference type="ARBA" id="ARBA00004586"/>
    </source>
</evidence>
<dbReference type="FunFam" id="3.10.110.10:FF:000023">
    <property type="entry name" value="Ubiquitin-conjugating enzyme E2 J2"/>
    <property type="match status" value="1"/>
</dbReference>
<evidence type="ECO:0000256" key="5">
    <source>
        <dbReference type="ARBA" id="ARBA00022741"/>
    </source>
</evidence>
<dbReference type="SMART" id="SM00212">
    <property type="entry name" value="UBCc"/>
    <property type="match status" value="1"/>
</dbReference>
<keyword evidence="10 14" id="KW-0472">Membrane</keyword>
<dbReference type="SUPFAM" id="SSF54495">
    <property type="entry name" value="UBC-like"/>
    <property type="match status" value="1"/>
</dbReference>
<evidence type="ECO:0000256" key="9">
    <source>
        <dbReference type="ARBA" id="ARBA00022989"/>
    </source>
</evidence>
<dbReference type="Ensembl" id="ENSCMUT00000016291.2">
    <property type="protein sequence ID" value="ENSCMUP00000015160.2"/>
    <property type="gene ID" value="ENSCMUG00000009464.2"/>
</dbReference>
<dbReference type="Proteomes" id="UP000694553">
    <property type="component" value="Unassembled WGS sequence"/>
</dbReference>
<keyword evidence="6" id="KW-0833">Ubl conjugation pathway</keyword>
<name>A0A8C3E2H4_CORMO</name>
<evidence type="ECO:0000259" key="15">
    <source>
        <dbReference type="PROSITE" id="PS50127"/>
    </source>
</evidence>
<dbReference type="CDD" id="cd23799">
    <property type="entry name" value="UBCc_UBE2J"/>
    <property type="match status" value="1"/>
</dbReference>
<evidence type="ECO:0000256" key="13">
    <source>
        <dbReference type="SAM" id="MobiDB-lite"/>
    </source>
</evidence>
<dbReference type="PANTHER" id="PTHR24067">
    <property type="entry name" value="UBIQUITIN-CONJUGATING ENZYME E2"/>
    <property type="match status" value="1"/>
</dbReference>
<reference evidence="17" key="1">
    <citation type="submission" date="2019-10" db="EMBL/GenBank/DDBJ databases">
        <title>Corvus moneduloides (New Caledonian crow) genome, bCorMon1, primary haplotype.</title>
        <authorList>
            <person name="Rutz C."/>
            <person name="Fungtammasan C."/>
            <person name="Mountcastle J."/>
            <person name="Formenti G."/>
            <person name="Chow W."/>
            <person name="Howe K."/>
            <person name="Steele M.P."/>
            <person name="Fernandes J."/>
            <person name="Gilbert M.T.P."/>
            <person name="Fedrigo O."/>
            <person name="Jarvis E.D."/>
            <person name="Gemmell N."/>
        </authorList>
    </citation>
    <scope>NUCLEOTIDE SEQUENCE [LARGE SCALE GENOMIC DNA]</scope>
</reference>
<evidence type="ECO:0000256" key="10">
    <source>
        <dbReference type="ARBA" id="ARBA00023136"/>
    </source>
</evidence>
<reference evidence="16" key="2">
    <citation type="submission" date="2025-08" db="UniProtKB">
        <authorList>
            <consortium name="Ensembl"/>
        </authorList>
    </citation>
    <scope>IDENTIFICATION</scope>
</reference>
<keyword evidence="9 14" id="KW-1133">Transmembrane helix</keyword>
<evidence type="ECO:0000256" key="6">
    <source>
        <dbReference type="ARBA" id="ARBA00022786"/>
    </source>
</evidence>